<dbReference type="RefSeq" id="WP_191802187.1">
    <property type="nucleotide sequence ID" value="NZ_JACSQL010000008.1"/>
</dbReference>
<dbReference type="Proteomes" id="UP000608071">
    <property type="component" value="Unassembled WGS sequence"/>
</dbReference>
<dbReference type="Pfam" id="PF10646">
    <property type="entry name" value="Germane"/>
    <property type="match status" value="2"/>
</dbReference>
<accession>A0ABR8T203</accession>
<dbReference type="EMBL" id="JACSQL010000008">
    <property type="protein sequence ID" value="MBD7969782.1"/>
    <property type="molecule type" value="Genomic_DNA"/>
</dbReference>
<gene>
    <name evidence="2" type="ORF">H9647_17105</name>
</gene>
<name>A0ABR8T203_9BACL</name>
<dbReference type="SMART" id="SM00909">
    <property type="entry name" value="Germane"/>
    <property type="match status" value="2"/>
</dbReference>
<keyword evidence="3" id="KW-1185">Reference proteome</keyword>
<evidence type="ECO:0000313" key="3">
    <source>
        <dbReference type="Proteomes" id="UP000608071"/>
    </source>
</evidence>
<evidence type="ECO:0000313" key="2">
    <source>
        <dbReference type="EMBL" id="MBD7969782.1"/>
    </source>
</evidence>
<feature type="domain" description="GerMN" evidence="1">
    <location>
        <begin position="91"/>
        <end position="183"/>
    </location>
</feature>
<feature type="domain" description="GerMN" evidence="1">
    <location>
        <begin position="243"/>
        <end position="331"/>
    </location>
</feature>
<proteinExistence type="predicted"/>
<dbReference type="InterPro" id="IPR019606">
    <property type="entry name" value="GerMN"/>
</dbReference>
<sequence length="351" mass="37501">MSRFQRKVKMISAAGLITVPVLLTGCGIFPSQTSQPIDEPPSIIESAMIKAAEGKGGALQTAQATIYLKDQNGLLAPVTMSLPTLGDLTFAESELAALVTGGAYSGYLPEGFTGVLPQGTEIKDVSIDTENKLAVVEFNSKFTEYKPEEERQILEALTWTLTGNPDVQNIQLWVDGKKLNEMPVNGTPVAQSLTRGMGINLDLGSSLSTNSSPVTVYFTDSTPDGVEYYVPVTRLIEPSNDRLKSALTELIKGPGSGELDMVLTTGTLLESVVTGEDGIVTVALQDDIFAEGVTVPTSLLQSVVMTVADNSGNPDIKVKITLNDQKTVIGEDEQNYGEPVTKPEYINEIPI</sequence>
<protein>
    <submittedName>
        <fullName evidence="2">GerMN domain-containing protein</fullName>
    </submittedName>
</protein>
<evidence type="ECO:0000259" key="1">
    <source>
        <dbReference type="SMART" id="SM00909"/>
    </source>
</evidence>
<comment type="caution">
    <text evidence="2">The sequence shown here is derived from an EMBL/GenBank/DDBJ whole genome shotgun (WGS) entry which is preliminary data.</text>
</comment>
<dbReference type="PROSITE" id="PS51257">
    <property type="entry name" value="PROKAR_LIPOPROTEIN"/>
    <property type="match status" value="1"/>
</dbReference>
<reference evidence="2 3" key="1">
    <citation type="submission" date="2020-08" db="EMBL/GenBank/DDBJ databases">
        <title>A Genomic Blueprint of the Chicken Gut Microbiome.</title>
        <authorList>
            <person name="Gilroy R."/>
            <person name="Ravi A."/>
            <person name="Getino M."/>
            <person name="Pursley I."/>
            <person name="Horton D.L."/>
            <person name="Alikhan N.-F."/>
            <person name="Baker D."/>
            <person name="Gharbi K."/>
            <person name="Hall N."/>
            <person name="Watson M."/>
            <person name="Adriaenssens E.M."/>
            <person name="Foster-Nyarko E."/>
            <person name="Jarju S."/>
            <person name="Secka A."/>
            <person name="Antonio M."/>
            <person name="Oren A."/>
            <person name="Chaudhuri R."/>
            <person name="La Ragione R.M."/>
            <person name="Hildebrand F."/>
            <person name="Pallen M.J."/>
        </authorList>
    </citation>
    <scope>NUCLEOTIDE SEQUENCE [LARGE SCALE GENOMIC DNA]</scope>
    <source>
        <strain evidence="2 3">Sa2BVA9</strain>
    </source>
</reference>
<organism evidence="2 3">
    <name type="scientific">Paenibacillus gallinarum</name>
    <dbReference type="NCBI Taxonomy" id="2762232"/>
    <lineage>
        <taxon>Bacteria</taxon>
        <taxon>Bacillati</taxon>
        <taxon>Bacillota</taxon>
        <taxon>Bacilli</taxon>
        <taxon>Bacillales</taxon>
        <taxon>Paenibacillaceae</taxon>
        <taxon>Paenibacillus</taxon>
    </lineage>
</organism>